<dbReference type="RefSeq" id="WP_008768362.1">
    <property type="nucleotide sequence ID" value="NZ_CP069563.1"/>
</dbReference>
<dbReference type="HOGENOM" id="CLU_699516_0_0_10"/>
<evidence type="ECO:0000313" key="1">
    <source>
        <dbReference type="EMBL" id="PJY72906.1"/>
    </source>
</evidence>
<sequence length="394" mass="44476" precursor="true">MNKIIMIAVLSALCAFTGCNNASKQRTENTSSETNLPSCQKTSQDKPNVIEIDGTPYLALNKLLVLPDDAKTVAIPLPVSFYSYYKDIQNSENPGYQPADSLISFLKALGFEGAEFHTCHTLPFRNKNILPVLLCLSLGDNDSYLVVTVDAERGEIIDHLKVGESTDNGIISFRIDKEFNIAKFSAEIVYNETDNTYEEVYKEKLGSYQIGSDGKIRKESINYTSNAAIEGNDSDVDASTVTQMEATQVPIVIDFLKWYKEKYHEISTLSLVNTSEEYYSVDLSECEAYLNLLQSSGYVSFRYIEQMRSYFETYFEKYKTALYTDGPPDGFDYDLVLLTQEVDDTMQAIEHIKILECAIIDSTHQKVKVDIMPSILTFSLSYNQETGWLIDNIE</sequence>
<accession>A0A2M9V3N4</accession>
<organism evidence="1 2">
    <name type="scientific">Bacteroides fragilis</name>
    <dbReference type="NCBI Taxonomy" id="817"/>
    <lineage>
        <taxon>Bacteria</taxon>
        <taxon>Pseudomonadati</taxon>
        <taxon>Bacteroidota</taxon>
        <taxon>Bacteroidia</taxon>
        <taxon>Bacteroidales</taxon>
        <taxon>Bacteroidaceae</taxon>
        <taxon>Bacteroides</taxon>
    </lineage>
</organism>
<reference evidence="1 2" key="1">
    <citation type="journal article" date="2017" name="MBio">
        <title>Gut Symbiont Bacteroides fragilis Secretes a Eukaryotic-Like Ubiquitin Protein That Mediates Intraspecies Antagonism.</title>
        <authorList>
            <person name="Chatzidaki-Livanis M."/>
            <person name="Coyne M.J."/>
            <person name="Roelofs K.G."/>
            <person name="Gentyala R.R."/>
            <person name="Caldwell J.M."/>
            <person name="Comstock L.E."/>
        </authorList>
    </citation>
    <scope>NUCLEOTIDE SEQUENCE [LARGE SCALE GENOMIC DNA]</scope>
    <source>
        <strain evidence="1 2">12905</strain>
    </source>
</reference>
<dbReference type="EMBL" id="PDCW01000030">
    <property type="protein sequence ID" value="PJY72906.1"/>
    <property type="molecule type" value="Genomic_DNA"/>
</dbReference>
<protein>
    <recommendedName>
        <fullName evidence="3">DUF3828 domain-containing protein</fullName>
    </recommendedName>
</protein>
<proteinExistence type="predicted"/>
<evidence type="ECO:0008006" key="3">
    <source>
        <dbReference type="Google" id="ProtNLM"/>
    </source>
</evidence>
<dbReference type="Proteomes" id="UP000231846">
    <property type="component" value="Unassembled WGS sequence"/>
</dbReference>
<name>D1JL70_BACFG</name>
<comment type="caution">
    <text evidence="1">The sequence shown here is derived from an EMBL/GenBank/DDBJ whole genome shotgun (WGS) entry which is preliminary data.</text>
</comment>
<accession>D1JL70</accession>
<gene>
    <name evidence="1" type="ORF">CQW34_03486</name>
</gene>
<dbReference type="PROSITE" id="PS51257">
    <property type="entry name" value="PROKAR_LIPOPROTEIN"/>
    <property type="match status" value="1"/>
</dbReference>
<dbReference type="AlphaFoldDB" id="D1JL70"/>
<evidence type="ECO:0000313" key="2">
    <source>
        <dbReference type="Proteomes" id="UP000231846"/>
    </source>
</evidence>